<dbReference type="InterPro" id="IPR006121">
    <property type="entry name" value="HMA_dom"/>
</dbReference>
<dbReference type="InterPro" id="IPR036163">
    <property type="entry name" value="HMA_dom_sf"/>
</dbReference>
<dbReference type="PROSITE" id="PS50846">
    <property type="entry name" value="HMA_2"/>
    <property type="match status" value="1"/>
</dbReference>
<evidence type="ECO:0000313" key="2">
    <source>
        <dbReference type="EMBL" id="OBY10134.1"/>
    </source>
</evidence>
<dbReference type="GO" id="GO:0046872">
    <property type="term" value="F:metal ion binding"/>
    <property type="evidence" value="ECO:0007669"/>
    <property type="project" value="InterPro"/>
</dbReference>
<sequence>MNRVHYEVNNLVNSTSKTQLKNALDKVEGVQNVCVDMARGTVEVVYSDEANESKIKNCIEDSGFNVE</sequence>
<proteinExistence type="predicted"/>
<dbReference type="RefSeq" id="WP_027098629.1">
    <property type="nucleotide sequence ID" value="NZ_CABHIH010000004.1"/>
</dbReference>
<dbReference type="GeneID" id="42776454"/>
<protein>
    <submittedName>
        <fullName evidence="2">Heavy metal transporter</fullName>
    </submittedName>
</protein>
<gene>
    <name evidence="2" type="ORF">CP373A1_11580</name>
</gene>
<organism evidence="2 3">
    <name type="scientific">Clostridium paraputrificum</name>
    <dbReference type="NCBI Taxonomy" id="29363"/>
    <lineage>
        <taxon>Bacteria</taxon>
        <taxon>Bacillati</taxon>
        <taxon>Bacillota</taxon>
        <taxon>Clostridia</taxon>
        <taxon>Eubacteriales</taxon>
        <taxon>Clostridiaceae</taxon>
        <taxon>Clostridium</taxon>
    </lineage>
</organism>
<comment type="caution">
    <text evidence="2">The sequence shown here is derived from an EMBL/GenBank/DDBJ whole genome shotgun (WGS) entry which is preliminary data.</text>
</comment>
<feature type="domain" description="HMA" evidence="1">
    <location>
        <begin position="2"/>
        <end position="67"/>
    </location>
</feature>
<dbReference type="Gene3D" id="3.30.70.100">
    <property type="match status" value="1"/>
</dbReference>
<dbReference type="CDD" id="cd00371">
    <property type="entry name" value="HMA"/>
    <property type="match status" value="1"/>
</dbReference>
<dbReference type="Proteomes" id="UP000092714">
    <property type="component" value="Unassembled WGS sequence"/>
</dbReference>
<evidence type="ECO:0000259" key="1">
    <source>
        <dbReference type="PROSITE" id="PS50846"/>
    </source>
</evidence>
<evidence type="ECO:0000313" key="3">
    <source>
        <dbReference type="Proteomes" id="UP000092714"/>
    </source>
</evidence>
<accession>A0A174GU10</accession>
<reference evidence="2 3" key="1">
    <citation type="submission" date="2016-06" db="EMBL/GenBank/DDBJ databases">
        <authorList>
            <person name="Kjaerup R.B."/>
            <person name="Dalgaard T.S."/>
            <person name="Juul-Madsen H.R."/>
        </authorList>
    </citation>
    <scope>NUCLEOTIDE SEQUENCE [LARGE SCALE GENOMIC DNA]</scope>
    <source>
        <strain evidence="2 3">373-A1</strain>
    </source>
</reference>
<dbReference type="EMBL" id="MAPZ01000024">
    <property type="protein sequence ID" value="OBY10134.1"/>
    <property type="molecule type" value="Genomic_DNA"/>
</dbReference>
<dbReference type="Pfam" id="PF00403">
    <property type="entry name" value="HMA"/>
    <property type="match status" value="1"/>
</dbReference>
<dbReference type="AlphaFoldDB" id="A0A174GU10"/>
<name>A0A174GU10_9CLOT</name>
<dbReference type="SUPFAM" id="SSF55008">
    <property type="entry name" value="HMA, heavy metal-associated domain"/>
    <property type="match status" value="1"/>
</dbReference>
<dbReference type="eggNOG" id="COG2608">
    <property type="taxonomic scope" value="Bacteria"/>
</dbReference>
<keyword evidence="3" id="KW-1185">Reference proteome</keyword>
<dbReference type="OrthoDB" id="1913655at2"/>